<accession>A0A0B7BSI9</accession>
<dbReference type="EMBL" id="HACG01049334">
    <property type="protein sequence ID" value="CEK96199.1"/>
    <property type="molecule type" value="Transcribed_RNA"/>
</dbReference>
<dbReference type="Gene3D" id="3.30.420.10">
    <property type="entry name" value="Ribonuclease H-like superfamily/Ribonuclease H"/>
    <property type="match status" value="1"/>
</dbReference>
<reference evidence="1" key="1">
    <citation type="submission" date="2014-12" db="EMBL/GenBank/DDBJ databases">
        <title>Insight into the proteome of Arion vulgaris.</title>
        <authorList>
            <person name="Aradska J."/>
            <person name="Bulat T."/>
            <person name="Smidak R."/>
            <person name="Sarate P."/>
            <person name="Gangsoo J."/>
            <person name="Sialana F."/>
            <person name="Bilban M."/>
            <person name="Lubec G."/>
        </authorList>
    </citation>
    <scope>NUCLEOTIDE SEQUENCE</scope>
    <source>
        <tissue evidence="1">Skin</tissue>
    </source>
</reference>
<gene>
    <name evidence="1" type="primary">ORF210964</name>
</gene>
<dbReference type="AlphaFoldDB" id="A0A0B7BSI9"/>
<dbReference type="GO" id="GO:0003676">
    <property type="term" value="F:nucleic acid binding"/>
    <property type="evidence" value="ECO:0007669"/>
    <property type="project" value="InterPro"/>
</dbReference>
<sequence>CLQRTFIRKCLSRKAVHSWIDNFSQGRSKIVDEIRSGRPVEIATEASVQRVEEMIRGERRVRIDSSICNRVLIWFSIMHDRLKFKKVCSRWVPRQLKEEHKMNRFGLSLHHLCRYKDEGEDMLNGIVTEDESWVNHECITTSPNQSVLQCSGNILLRLVSKNSRLRHQQGRLC</sequence>
<feature type="non-terminal residue" evidence="1">
    <location>
        <position position="1"/>
    </location>
</feature>
<evidence type="ECO:0008006" key="2">
    <source>
        <dbReference type="Google" id="ProtNLM"/>
    </source>
</evidence>
<dbReference type="InterPro" id="IPR036397">
    <property type="entry name" value="RNaseH_sf"/>
</dbReference>
<proteinExistence type="predicted"/>
<evidence type="ECO:0000313" key="1">
    <source>
        <dbReference type="EMBL" id="CEK96199.1"/>
    </source>
</evidence>
<dbReference type="InterPro" id="IPR052709">
    <property type="entry name" value="Transposase-MT_Hybrid"/>
</dbReference>
<dbReference type="PANTHER" id="PTHR46060">
    <property type="entry name" value="MARINER MOS1 TRANSPOSASE-LIKE PROTEIN"/>
    <property type="match status" value="1"/>
</dbReference>
<name>A0A0B7BSI9_9EUPU</name>
<organism evidence="1">
    <name type="scientific">Arion vulgaris</name>
    <dbReference type="NCBI Taxonomy" id="1028688"/>
    <lineage>
        <taxon>Eukaryota</taxon>
        <taxon>Metazoa</taxon>
        <taxon>Spiralia</taxon>
        <taxon>Lophotrochozoa</taxon>
        <taxon>Mollusca</taxon>
        <taxon>Gastropoda</taxon>
        <taxon>Heterobranchia</taxon>
        <taxon>Euthyneura</taxon>
        <taxon>Panpulmonata</taxon>
        <taxon>Eupulmonata</taxon>
        <taxon>Stylommatophora</taxon>
        <taxon>Helicina</taxon>
        <taxon>Arionoidea</taxon>
        <taxon>Arionidae</taxon>
        <taxon>Arion</taxon>
    </lineage>
</organism>
<dbReference type="PANTHER" id="PTHR46060:SF1">
    <property type="entry name" value="MARINER MOS1 TRANSPOSASE-LIKE PROTEIN"/>
    <property type="match status" value="1"/>
</dbReference>
<protein>
    <recommendedName>
        <fullName evidence="2">Mos1 transposase HTH domain-containing protein</fullName>
    </recommendedName>
</protein>